<sequence length="181" mass="19873">MALLGQPSCSTSGDSLTDLRGCEQLVTKRRAGSPPVTEATLKAYLDEEEINVVSVRLHDTEVTTAVHVVCIASLETEMATLRATTDWHRSLQVLPTELQKQKIPYKWGAPQCLLIQRESGTLNVIEASEVANIFQQLGLLPADTREQPPVSLMQKTTWNLAVVRPFVSAFKRSSTTTPGIT</sequence>
<keyword evidence="2" id="KW-1185">Reference proteome</keyword>
<evidence type="ECO:0000313" key="1">
    <source>
        <dbReference type="EMBL" id="CAH2305551.1"/>
    </source>
</evidence>
<reference evidence="1" key="1">
    <citation type="submission" date="2022-03" db="EMBL/GenBank/DDBJ databases">
        <authorList>
            <person name="Alioto T."/>
            <person name="Alioto T."/>
            <person name="Gomez Garrido J."/>
        </authorList>
    </citation>
    <scope>NUCLEOTIDE SEQUENCE</scope>
</reference>
<proteinExistence type="predicted"/>
<name>A0AAD1SS49_PELCU</name>
<dbReference type="Proteomes" id="UP001295444">
    <property type="component" value="Chromosome 07"/>
</dbReference>
<dbReference type="EMBL" id="OW240918">
    <property type="protein sequence ID" value="CAH2305551.1"/>
    <property type="molecule type" value="Genomic_DNA"/>
</dbReference>
<protein>
    <submittedName>
        <fullName evidence="1">Uncharacterized protein</fullName>
    </submittedName>
</protein>
<evidence type="ECO:0000313" key="2">
    <source>
        <dbReference type="Proteomes" id="UP001295444"/>
    </source>
</evidence>
<dbReference type="AlphaFoldDB" id="A0AAD1SS49"/>
<gene>
    <name evidence="1" type="ORF">PECUL_23A000677</name>
</gene>
<organism evidence="1 2">
    <name type="scientific">Pelobates cultripes</name>
    <name type="common">Western spadefoot toad</name>
    <dbReference type="NCBI Taxonomy" id="61616"/>
    <lineage>
        <taxon>Eukaryota</taxon>
        <taxon>Metazoa</taxon>
        <taxon>Chordata</taxon>
        <taxon>Craniata</taxon>
        <taxon>Vertebrata</taxon>
        <taxon>Euteleostomi</taxon>
        <taxon>Amphibia</taxon>
        <taxon>Batrachia</taxon>
        <taxon>Anura</taxon>
        <taxon>Pelobatoidea</taxon>
        <taxon>Pelobatidae</taxon>
        <taxon>Pelobates</taxon>
    </lineage>
</organism>
<accession>A0AAD1SS49</accession>